<reference evidence="3" key="1">
    <citation type="journal article" date="2013" name="Genome Biol. Evol.">
        <title>The genome sequence of Streptomyces lividans 66 reveals a novel tRNA-dependent peptide biosynthetic system within a metal-related genomic island.</title>
        <authorList>
            <person name="Cruz-Morales P."/>
            <person name="Vijgenboom E."/>
            <person name="Iruegas-Bocardo F."/>
            <person name="Girard G."/>
            <person name="Yanez-Guerra L.A."/>
            <person name="Ramos-Aboites H.E."/>
            <person name="Pernodet J.L."/>
            <person name="Anne J."/>
            <person name="van Wezel G.P."/>
            <person name="Barona-Gomez F."/>
        </authorList>
    </citation>
    <scope>NUCLEOTIDE SEQUENCE [LARGE SCALE GENOMIC DNA]</scope>
    <source>
        <strain evidence="3">1326</strain>
    </source>
</reference>
<organism evidence="2 3">
    <name type="scientific">Streptomyces lividans 1326</name>
    <dbReference type="NCBI Taxonomy" id="1200984"/>
    <lineage>
        <taxon>Bacteria</taxon>
        <taxon>Bacillati</taxon>
        <taxon>Actinomycetota</taxon>
        <taxon>Actinomycetes</taxon>
        <taxon>Kitasatosporales</taxon>
        <taxon>Streptomycetaceae</taxon>
        <taxon>Streptomyces</taxon>
    </lineage>
</organism>
<feature type="compositionally biased region" description="Basic and acidic residues" evidence="1">
    <location>
        <begin position="10"/>
        <end position="24"/>
    </location>
</feature>
<name>A0A7U9DQ11_STRLI</name>
<dbReference type="Proteomes" id="UP000014062">
    <property type="component" value="Chromosome"/>
</dbReference>
<dbReference type="AlphaFoldDB" id="A0A7U9DQ11"/>
<feature type="region of interest" description="Disordered" evidence="1">
    <location>
        <begin position="1"/>
        <end position="24"/>
    </location>
</feature>
<dbReference type="EMBL" id="CM001889">
    <property type="protein sequence ID" value="EOY44888.1"/>
    <property type="molecule type" value="Genomic_DNA"/>
</dbReference>
<proteinExistence type="predicted"/>
<evidence type="ECO:0000256" key="1">
    <source>
        <dbReference type="SAM" id="MobiDB-lite"/>
    </source>
</evidence>
<evidence type="ECO:0000313" key="3">
    <source>
        <dbReference type="Proteomes" id="UP000014062"/>
    </source>
</evidence>
<gene>
    <name evidence="2" type="ORF">SLI_0169</name>
</gene>
<sequence>MRGPCHALCTHRESDRQATEGARRRVRDLALPRHSESTLFLYSAEPGSASAKSLSLLASWALAEPPTSSDRSRD</sequence>
<protein>
    <submittedName>
        <fullName evidence="2">Uncharacterized protein</fullName>
    </submittedName>
</protein>
<evidence type="ECO:0000313" key="2">
    <source>
        <dbReference type="EMBL" id="EOY44888.1"/>
    </source>
</evidence>
<accession>A0A7U9DQ11</accession>